<dbReference type="EMBL" id="CM051398">
    <property type="protein sequence ID" value="KAJ4718907.1"/>
    <property type="molecule type" value="Genomic_DNA"/>
</dbReference>
<gene>
    <name evidence="1" type="ORF">OWV82_010538</name>
</gene>
<dbReference type="Proteomes" id="UP001164539">
    <property type="component" value="Chromosome 5"/>
</dbReference>
<sequence length="365" mass="40400">MCIKSLLIDPHEVLNDWDETSVDPCSWPLITCADGLVTGLGAPSRNLSGTLASSIGNLANLHLVKPEEISLQRTSKRFTHNFSNKNLTGKGGFGNVYKGYLQDGTIVAVKRLKDGNAIGGEIQFQTEVETISLAVQRNVLRLIGFSKPTLDFETRKRIALGAARGLLYLHEQCDNKIIHRDVKAANMLVVDYCEAVVADFVVAKLLDHRDTHVTTAVRGTVELISGLSALEIGKSTNQKGAVLDWVKKIHGEKQLEMLVDEDIKNIYDRIELEDMVQVALLCTQTLPSQRPKMSEVVRMLEDHKFSEKWVACRGAETTTSRGYDFSNLERYSDMTGSSLKIQAIELSGPSCCTTVSFAIVVFLIW</sequence>
<evidence type="ECO:0000313" key="1">
    <source>
        <dbReference type="EMBL" id="KAJ4718907.1"/>
    </source>
</evidence>
<comment type="caution">
    <text evidence="1">The sequence shown here is derived from an EMBL/GenBank/DDBJ whole genome shotgun (WGS) entry which is preliminary data.</text>
</comment>
<protein>
    <submittedName>
        <fullName evidence="1">NSP-interacting kinase-like protein</fullName>
    </submittedName>
</protein>
<proteinExistence type="predicted"/>
<reference evidence="1 2" key="1">
    <citation type="journal article" date="2023" name="Science">
        <title>Complex scaffold remodeling in plant triterpene biosynthesis.</title>
        <authorList>
            <person name="De La Pena R."/>
            <person name="Hodgson H."/>
            <person name="Liu J.C."/>
            <person name="Stephenson M.J."/>
            <person name="Martin A.C."/>
            <person name="Owen C."/>
            <person name="Harkess A."/>
            <person name="Leebens-Mack J."/>
            <person name="Jimenez L.E."/>
            <person name="Osbourn A."/>
            <person name="Sattely E.S."/>
        </authorList>
    </citation>
    <scope>NUCLEOTIDE SEQUENCE [LARGE SCALE GENOMIC DNA]</scope>
    <source>
        <strain evidence="2">cv. JPN11</strain>
        <tissue evidence="1">Leaf</tissue>
    </source>
</reference>
<name>A0ACC1Y709_MELAZ</name>
<organism evidence="1 2">
    <name type="scientific">Melia azedarach</name>
    <name type="common">Chinaberry tree</name>
    <dbReference type="NCBI Taxonomy" id="155640"/>
    <lineage>
        <taxon>Eukaryota</taxon>
        <taxon>Viridiplantae</taxon>
        <taxon>Streptophyta</taxon>
        <taxon>Embryophyta</taxon>
        <taxon>Tracheophyta</taxon>
        <taxon>Spermatophyta</taxon>
        <taxon>Magnoliopsida</taxon>
        <taxon>eudicotyledons</taxon>
        <taxon>Gunneridae</taxon>
        <taxon>Pentapetalae</taxon>
        <taxon>rosids</taxon>
        <taxon>malvids</taxon>
        <taxon>Sapindales</taxon>
        <taxon>Meliaceae</taxon>
        <taxon>Melia</taxon>
    </lineage>
</organism>
<evidence type="ECO:0000313" key="2">
    <source>
        <dbReference type="Proteomes" id="UP001164539"/>
    </source>
</evidence>
<keyword evidence="2" id="KW-1185">Reference proteome</keyword>
<accession>A0ACC1Y709</accession>